<dbReference type="Proteomes" id="UP001140091">
    <property type="component" value="Unassembled WGS sequence"/>
</dbReference>
<name>A0A9W8IXF4_9AGAR</name>
<reference evidence="2" key="1">
    <citation type="submission" date="2022-06" db="EMBL/GenBank/DDBJ databases">
        <title>Genome Sequence of Candolleomyces eurysporus.</title>
        <authorList>
            <person name="Buettner E."/>
        </authorList>
    </citation>
    <scope>NUCLEOTIDE SEQUENCE</scope>
    <source>
        <strain evidence="2">VTCC 930004</strain>
    </source>
</reference>
<accession>A0A9W8IXF4</accession>
<dbReference type="AlphaFoldDB" id="A0A9W8IXF4"/>
<protein>
    <submittedName>
        <fullName evidence="2">Uncharacterized protein</fullName>
    </submittedName>
</protein>
<feature type="region of interest" description="Disordered" evidence="1">
    <location>
        <begin position="35"/>
        <end position="87"/>
    </location>
</feature>
<keyword evidence="3" id="KW-1185">Reference proteome</keyword>
<feature type="region of interest" description="Disordered" evidence="1">
    <location>
        <begin position="101"/>
        <end position="133"/>
    </location>
</feature>
<gene>
    <name evidence="2" type="ORF">H1R20_g12674</name>
</gene>
<feature type="compositionally biased region" description="Low complexity" evidence="1">
    <location>
        <begin position="64"/>
        <end position="80"/>
    </location>
</feature>
<feature type="non-terminal residue" evidence="2">
    <location>
        <position position="1"/>
    </location>
</feature>
<comment type="caution">
    <text evidence="2">The sequence shown here is derived from an EMBL/GenBank/DDBJ whole genome shotgun (WGS) entry which is preliminary data.</text>
</comment>
<organism evidence="2 3">
    <name type="scientific">Candolleomyces eurysporus</name>
    <dbReference type="NCBI Taxonomy" id="2828524"/>
    <lineage>
        <taxon>Eukaryota</taxon>
        <taxon>Fungi</taxon>
        <taxon>Dikarya</taxon>
        <taxon>Basidiomycota</taxon>
        <taxon>Agaricomycotina</taxon>
        <taxon>Agaricomycetes</taxon>
        <taxon>Agaricomycetidae</taxon>
        <taxon>Agaricales</taxon>
        <taxon>Agaricineae</taxon>
        <taxon>Psathyrellaceae</taxon>
        <taxon>Candolleomyces</taxon>
    </lineage>
</organism>
<proteinExistence type="predicted"/>
<feature type="compositionally biased region" description="Polar residues" evidence="1">
    <location>
        <begin position="101"/>
        <end position="114"/>
    </location>
</feature>
<dbReference type="EMBL" id="JANBPK010001222">
    <property type="protein sequence ID" value="KAJ2924420.1"/>
    <property type="molecule type" value="Genomic_DNA"/>
</dbReference>
<evidence type="ECO:0000313" key="2">
    <source>
        <dbReference type="EMBL" id="KAJ2924420.1"/>
    </source>
</evidence>
<sequence length="191" mass="20652">MPLKAHTVQRRGRVLHSRHRIQLDKARDSLVLTPLNPTIRRRSPFGGAEMPVAGPSNRPFNNPSLTSAGSSSSSSSSTSSFYTDALPPSPASPAISAMELDTQSSATSHMSIASASDFPDDHSDGSSTVVPMQGIDYDHPQVPAVAYWATANELDNLRNAIHFMHHATILMSNTYNALRAQNPHCHRFPPA</sequence>
<evidence type="ECO:0000313" key="3">
    <source>
        <dbReference type="Proteomes" id="UP001140091"/>
    </source>
</evidence>
<evidence type="ECO:0000256" key="1">
    <source>
        <dbReference type="SAM" id="MobiDB-lite"/>
    </source>
</evidence>